<dbReference type="PRINTS" id="PR00038">
    <property type="entry name" value="HTHLUXR"/>
</dbReference>
<dbReference type="AlphaFoldDB" id="A0A379SNZ5"/>
<reference evidence="5" key="2">
    <citation type="submission" date="2018-07" db="EMBL/GenBank/DDBJ databases">
        <authorList>
            <person name="Ashton P.M."/>
            <person name="Dallman T."/>
            <person name="Nair S."/>
            <person name="De Pinna E."/>
            <person name="Peters T."/>
            <person name="Grant K."/>
        </authorList>
    </citation>
    <scope>NUCLEOTIDE SEQUENCE [LARGE SCALE GENOMIC DNA]</scope>
    <source>
        <strain evidence="5">475813</strain>
    </source>
</reference>
<dbReference type="PANTHER" id="PTHR44688:SF16">
    <property type="entry name" value="DNA-BINDING TRANSCRIPTIONAL ACTIVATOR DEVR_DOSR"/>
    <property type="match status" value="1"/>
</dbReference>
<dbReference type="Gene3D" id="1.10.10.10">
    <property type="entry name" value="Winged helix-like DNA-binding domain superfamily/Winged helix DNA-binding domain"/>
    <property type="match status" value="1"/>
</dbReference>
<protein>
    <submittedName>
        <fullName evidence="6">Helix-turn-helix transcriptional regulator</fullName>
    </submittedName>
    <submittedName>
        <fullName evidence="5">LuxR family transcriptional regulator</fullName>
    </submittedName>
    <submittedName>
        <fullName evidence="7">Putative bacterial regulatory protein, luxR family</fullName>
    </submittedName>
</protein>
<dbReference type="PANTHER" id="PTHR44688">
    <property type="entry name" value="DNA-BINDING TRANSCRIPTIONAL ACTIVATOR DEVR_DOSR"/>
    <property type="match status" value="1"/>
</dbReference>
<name>A0A379SNZ5_SALER</name>
<keyword evidence="3" id="KW-0804">Transcription</keyword>
<evidence type="ECO:0000256" key="1">
    <source>
        <dbReference type="ARBA" id="ARBA00023015"/>
    </source>
</evidence>
<dbReference type="InterPro" id="IPR000792">
    <property type="entry name" value="Tscrpt_reg_LuxR_C"/>
</dbReference>
<organism evidence="7 8">
    <name type="scientific">Salmonella enterica subsp. arizonae</name>
    <dbReference type="NCBI Taxonomy" id="59203"/>
    <lineage>
        <taxon>Bacteria</taxon>
        <taxon>Pseudomonadati</taxon>
        <taxon>Pseudomonadota</taxon>
        <taxon>Gammaproteobacteria</taxon>
        <taxon>Enterobacterales</taxon>
        <taxon>Enterobacteriaceae</taxon>
        <taxon>Salmonella</taxon>
    </lineage>
</organism>
<dbReference type="GO" id="GO:0003677">
    <property type="term" value="F:DNA binding"/>
    <property type="evidence" value="ECO:0007669"/>
    <property type="project" value="UniProtKB-KW"/>
</dbReference>
<evidence type="ECO:0000256" key="3">
    <source>
        <dbReference type="ARBA" id="ARBA00023163"/>
    </source>
</evidence>
<evidence type="ECO:0000259" key="4">
    <source>
        <dbReference type="PROSITE" id="PS50043"/>
    </source>
</evidence>
<dbReference type="Pfam" id="PF00196">
    <property type="entry name" value="GerE"/>
    <property type="match status" value="1"/>
</dbReference>
<accession>A0A379SNZ5</accession>
<dbReference type="RefSeq" id="WP_079799415.1">
    <property type="nucleotide sequence ID" value="NZ_DACWUK010000019.1"/>
</dbReference>
<gene>
    <name evidence="7" type="primary">orf7</name>
    <name evidence="5" type="ORF">DSQ81_17005</name>
    <name evidence="6" type="ORF">F4V61_20325</name>
    <name evidence="7" type="ORF">NCTC7304_00066</name>
</gene>
<dbReference type="PROSITE" id="PS50043">
    <property type="entry name" value="HTH_LUXR_2"/>
    <property type="match status" value="1"/>
</dbReference>
<dbReference type="EMBL" id="UGXD01000001">
    <property type="protein sequence ID" value="SUG30716.1"/>
    <property type="molecule type" value="Genomic_DNA"/>
</dbReference>
<reference evidence="6 9" key="3">
    <citation type="submission" date="2019-09" db="EMBL/GenBank/DDBJ databases">
        <title>Draft genome sequence of various Type strains from the CCUG.</title>
        <authorList>
            <person name="Pineiro-Iglesias B."/>
            <person name="Tunovic T."/>
            <person name="Unosson C."/>
            <person name="Inganas E."/>
            <person name="Ohlen M."/>
            <person name="Cardew S."/>
            <person name="Jensie-Markopoulos S."/>
            <person name="Salva-Serra F."/>
            <person name="Jaen-Luchoro D."/>
            <person name="Karlsson R."/>
            <person name="Svensson-Stadler L."/>
            <person name="Chun J."/>
            <person name="Moore E."/>
        </authorList>
    </citation>
    <scope>NUCLEOTIDE SEQUENCE [LARGE SCALE GENOMIC DNA]</scope>
    <source>
        <strain evidence="6 9">CCUG 6322T</strain>
    </source>
</reference>
<dbReference type="PROSITE" id="PS00622">
    <property type="entry name" value="HTH_LUXR_1"/>
    <property type="match status" value="1"/>
</dbReference>
<dbReference type="EMBL" id="VXJW01000016">
    <property type="protein sequence ID" value="KAA8661992.1"/>
    <property type="molecule type" value="Genomic_DNA"/>
</dbReference>
<reference evidence="7 8" key="1">
    <citation type="submission" date="2018-06" db="EMBL/GenBank/DDBJ databases">
        <authorList>
            <consortium name="Pathogen Informatics"/>
            <person name="Doyle S."/>
        </authorList>
    </citation>
    <scope>NUCLEOTIDE SEQUENCE [LARGE SCALE GENOMIC DNA]</scope>
    <source>
        <strain evidence="7 8">NCTC7304</strain>
    </source>
</reference>
<evidence type="ECO:0000256" key="2">
    <source>
        <dbReference type="ARBA" id="ARBA00023125"/>
    </source>
</evidence>
<dbReference type="InterPro" id="IPR016032">
    <property type="entry name" value="Sig_transdc_resp-reg_C-effctor"/>
</dbReference>
<keyword evidence="2" id="KW-0238">DNA-binding</keyword>
<evidence type="ECO:0000313" key="6">
    <source>
        <dbReference type="EMBL" id="KAA8661992.1"/>
    </source>
</evidence>
<dbReference type="Proteomes" id="UP000254762">
    <property type="component" value="Unassembled WGS sequence"/>
</dbReference>
<dbReference type="SMART" id="SM00421">
    <property type="entry name" value="HTH_LUXR"/>
    <property type="match status" value="1"/>
</dbReference>
<feature type="domain" description="HTH luxR-type" evidence="4">
    <location>
        <begin position="25"/>
        <end position="90"/>
    </location>
</feature>
<keyword evidence="1" id="KW-0805">Transcription regulation</keyword>
<evidence type="ECO:0000313" key="5">
    <source>
        <dbReference type="EMBL" id="ECI4937384.1"/>
    </source>
</evidence>
<evidence type="ECO:0000313" key="8">
    <source>
        <dbReference type="Proteomes" id="UP000254762"/>
    </source>
</evidence>
<dbReference type="InterPro" id="IPR036388">
    <property type="entry name" value="WH-like_DNA-bd_sf"/>
</dbReference>
<dbReference type="Proteomes" id="UP000322837">
    <property type="component" value="Unassembled WGS sequence"/>
</dbReference>
<dbReference type="CDD" id="cd06170">
    <property type="entry name" value="LuxR_C_like"/>
    <property type="match status" value="1"/>
</dbReference>
<proteinExistence type="predicted"/>
<evidence type="ECO:0000313" key="9">
    <source>
        <dbReference type="Proteomes" id="UP000322837"/>
    </source>
</evidence>
<dbReference type="SUPFAM" id="SSF46894">
    <property type="entry name" value="C-terminal effector domain of the bipartite response regulators"/>
    <property type="match status" value="1"/>
</dbReference>
<dbReference type="GO" id="GO:0006355">
    <property type="term" value="P:regulation of DNA-templated transcription"/>
    <property type="evidence" value="ECO:0007669"/>
    <property type="project" value="InterPro"/>
</dbReference>
<dbReference type="Proteomes" id="UP000839688">
    <property type="component" value="Unassembled WGS sequence"/>
</dbReference>
<dbReference type="EMBL" id="AAIVIG010000026">
    <property type="protein sequence ID" value="ECI4937384.1"/>
    <property type="molecule type" value="Genomic_DNA"/>
</dbReference>
<evidence type="ECO:0000313" key="7">
    <source>
        <dbReference type="EMBL" id="SUG30716.1"/>
    </source>
</evidence>
<sequence>MATIITGLPERRISSRLWYGRLCIEFNSNGDLSPAERRVIRLLLQGYNSGQIAALCFRSVKTISTQKGRAFKRLGVRNDATLLPALLLQGMVTVYTDLNREHSLDDNSPDAE</sequence>